<organism evidence="2 3">
    <name type="scientific">Amycolatopsis vancoresmycina DSM 44592</name>
    <dbReference type="NCBI Taxonomy" id="1292037"/>
    <lineage>
        <taxon>Bacteria</taxon>
        <taxon>Bacillati</taxon>
        <taxon>Actinomycetota</taxon>
        <taxon>Actinomycetes</taxon>
        <taxon>Pseudonocardiales</taxon>
        <taxon>Pseudonocardiaceae</taxon>
        <taxon>Amycolatopsis</taxon>
    </lineage>
</organism>
<comment type="caution">
    <text evidence="2">The sequence shown here is derived from an EMBL/GenBank/DDBJ whole genome shotgun (WGS) entry which is preliminary data.</text>
</comment>
<protein>
    <recommendedName>
        <fullName evidence="1">DUF397 domain-containing protein</fullName>
    </recommendedName>
</protein>
<keyword evidence="3" id="KW-1185">Reference proteome</keyword>
<accession>R1GH21</accession>
<gene>
    <name evidence="2" type="ORF">H480_00555</name>
</gene>
<evidence type="ECO:0000259" key="1">
    <source>
        <dbReference type="Pfam" id="PF04149"/>
    </source>
</evidence>
<dbReference type="Pfam" id="PF04149">
    <property type="entry name" value="DUF397"/>
    <property type="match status" value="1"/>
</dbReference>
<dbReference type="EMBL" id="AOUO01000006">
    <property type="protein sequence ID" value="EOD70542.1"/>
    <property type="molecule type" value="Genomic_DNA"/>
</dbReference>
<feature type="domain" description="DUF397" evidence="1">
    <location>
        <begin position="9"/>
        <end position="62"/>
    </location>
</feature>
<proteinExistence type="predicted"/>
<dbReference type="Proteomes" id="UP000014139">
    <property type="component" value="Unassembled WGS sequence"/>
</dbReference>
<evidence type="ECO:0000313" key="3">
    <source>
        <dbReference type="Proteomes" id="UP000014139"/>
    </source>
</evidence>
<reference evidence="2 3" key="1">
    <citation type="submission" date="2013-02" db="EMBL/GenBank/DDBJ databases">
        <title>Draft genome sequence of Amycolatopsis vancoresmycina strain DSM 44592T.</title>
        <authorList>
            <person name="Kumar S."/>
            <person name="Kaur N."/>
            <person name="Kaur C."/>
            <person name="Raghava G.P.S."/>
            <person name="Mayilraj S."/>
        </authorList>
    </citation>
    <scope>NUCLEOTIDE SEQUENCE [LARGE SCALE GENOMIC DNA]</scope>
    <source>
        <strain evidence="2 3">DSM 44592</strain>
    </source>
</reference>
<dbReference type="InterPro" id="IPR007278">
    <property type="entry name" value="DUF397"/>
</dbReference>
<dbReference type="AlphaFoldDB" id="R1GH21"/>
<name>R1GH21_9PSEU</name>
<evidence type="ECO:0000313" key="2">
    <source>
        <dbReference type="EMBL" id="EOD70542.1"/>
    </source>
</evidence>
<sequence length="62" mass="6902">MIEVAREQTWFKSSYSEGQEHQTCVEVAVSSKVTAVRDSKAPTAGHLTVPHRAWTAMLSTLR</sequence>
<dbReference type="PATRIC" id="fig|1292037.4.peg.108"/>